<dbReference type="VEuPathDB" id="TriTrypDB:LdBPK_130920.1"/>
<keyword evidence="7" id="KW-0732">Signal</keyword>
<dbReference type="EMBL" id="RHLC01000031">
    <property type="protein sequence ID" value="TPP45188.1"/>
    <property type="molecule type" value="Genomic_DNA"/>
</dbReference>
<evidence type="ECO:0000256" key="2">
    <source>
        <dbReference type="ARBA" id="ARBA00022670"/>
    </source>
</evidence>
<dbReference type="GO" id="GO:0004252">
    <property type="term" value="F:serine-type endopeptidase activity"/>
    <property type="evidence" value="ECO:0007669"/>
    <property type="project" value="InterPro"/>
</dbReference>
<dbReference type="Pfam" id="PF00082">
    <property type="entry name" value="Peptidase_S8"/>
    <property type="match status" value="1"/>
</dbReference>
<dbReference type="Proteomes" id="UP000318447">
    <property type="component" value="Unassembled WGS sequence"/>
</dbReference>
<feature type="compositionally biased region" description="Polar residues" evidence="6">
    <location>
        <begin position="1180"/>
        <end position="1197"/>
    </location>
</feature>
<protein>
    <submittedName>
        <fullName evidence="9">Subtilase family protein</fullName>
    </submittedName>
</protein>
<keyword evidence="4" id="KW-0720">Serine protease</keyword>
<organism evidence="9 10">
    <name type="scientific">Leishmania donovani</name>
    <dbReference type="NCBI Taxonomy" id="5661"/>
    <lineage>
        <taxon>Eukaryota</taxon>
        <taxon>Discoba</taxon>
        <taxon>Euglenozoa</taxon>
        <taxon>Kinetoplastea</taxon>
        <taxon>Metakinetoplastina</taxon>
        <taxon>Trypanosomatida</taxon>
        <taxon>Trypanosomatidae</taxon>
        <taxon>Leishmaniinae</taxon>
        <taxon>Leishmania</taxon>
    </lineage>
</organism>
<dbReference type="VEuPathDB" id="TriTrypDB:LdBPK_130940.1"/>
<dbReference type="InterPro" id="IPR000209">
    <property type="entry name" value="Peptidase_S8/S53_dom"/>
</dbReference>
<dbReference type="GO" id="GO:0006508">
    <property type="term" value="P:proteolysis"/>
    <property type="evidence" value="ECO:0007669"/>
    <property type="project" value="UniProtKB-KW"/>
</dbReference>
<feature type="chain" id="PRO_5021279727" evidence="7">
    <location>
        <begin position="29"/>
        <end position="1956"/>
    </location>
</feature>
<dbReference type="VEuPathDB" id="TriTrypDB:LDHU3_13.1140"/>
<gene>
    <name evidence="9" type="ORF">CGC21_33395</name>
</gene>
<evidence type="ECO:0000256" key="4">
    <source>
        <dbReference type="ARBA" id="ARBA00022825"/>
    </source>
</evidence>
<dbReference type="PANTHER" id="PTHR43806">
    <property type="entry name" value="PEPTIDASE S8"/>
    <property type="match status" value="1"/>
</dbReference>
<dbReference type="VEuPathDB" id="TriTrypDB:LDHU3_13.1150"/>
<dbReference type="PROSITE" id="PS51892">
    <property type="entry name" value="SUBTILASE"/>
    <property type="match status" value="1"/>
</dbReference>
<dbReference type="VEuPathDB" id="TriTrypDB:LdCL_130014700"/>
<dbReference type="VEuPathDB" id="TriTrypDB:LdCL_130014600"/>
<evidence type="ECO:0000256" key="5">
    <source>
        <dbReference type="PROSITE-ProRule" id="PRU01240"/>
    </source>
</evidence>
<keyword evidence="3" id="KW-0378">Hydrolase</keyword>
<feature type="region of interest" description="Disordered" evidence="6">
    <location>
        <begin position="719"/>
        <end position="757"/>
    </location>
</feature>
<feature type="domain" description="Peptidase S8/S53" evidence="8">
    <location>
        <begin position="129"/>
        <end position="456"/>
    </location>
</feature>
<proteinExistence type="inferred from homology"/>
<dbReference type="InterPro" id="IPR036852">
    <property type="entry name" value="Peptidase_S8/S53_dom_sf"/>
</dbReference>
<comment type="similarity">
    <text evidence="1 5">Belongs to the peptidase S8 family.</text>
</comment>
<dbReference type="InterPro" id="IPR023828">
    <property type="entry name" value="Peptidase_S8_Ser-AS"/>
</dbReference>
<dbReference type="GO" id="GO:0005615">
    <property type="term" value="C:extracellular space"/>
    <property type="evidence" value="ECO:0007669"/>
    <property type="project" value="TreeGrafter"/>
</dbReference>
<evidence type="ECO:0000256" key="7">
    <source>
        <dbReference type="SAM" id="SignalP"/>
    </source>
</evidence>
<evidence type="ECO:0000256" key="1">
    <source>
        <dbReference type="ARBA" id="ARBA00011073"/>
    </source>
</evidence>
<feature type="compositionally biased region" description="Basic and acidic residues" evidence="6">
    <location>
        <begin position="727"/>
        <end position="757"/>
    </location>
</feature>
<dbReference type="InterPro" id="IPR050131">
    <property type="entry name" value="Peptidase_S8_subtilisin-like"/>
</dbReference>
<dbReference type="InterPro" id="IPR015500">
    <property type="entry name" value="Peptidase_S8_subtilisin-rel"/>
</dbReference>
<feature type="compositionally biased region" description="Polar residues" evidence="6">
    <location>
        <begin position="473"/>
        <end position="487"/>
    </location>
</feature>
<accession>A0A504XBL8</accession>
<evidence type="ECO:0000256" key="3">
    <source>
        <dbReference type="ARBA" id="ARBA00022801"/>
    </source>
</evidence>
<evidence type="ECO:0000313" key="10">
    <source>
        <dbReference type="Proteomes" id="UP000318447"/>
    </source>
</evidence>
<feature type="region of interest" description="Disordered" evidence="6">
    <location>
        <begin position="1173"/>
        <end position="1197"/>
    </location>
</feature>
<dbReference type="SUPFAM" id="SSF52743">
    <property type="entry name" value="Subtilisin-like"/>
    <property type="match status" value="1"/>
</dbReference>
<dbReference type="Gene3D" id="3.40.50.200">
    <property type="entry name" value="Peptidase S8/S53 domain"/>
    <property type="match status" value="1"/>
</dbReference>
<keyword evidence="2" id="KW-0645">Protease</keyword>
<evidence type="ECO:0000313" key="9">
    <source>
        <dbReference type="EMBL" id="TPP45188.1"/>
    </source>
</evidence>
<feature type="signal peptide" evidence="7">
    <location>
        <begin position="1"/>
        <end position="28"/>
    </location>
</feature>
<name>A0A504XBL8_LEIDO</name>
<comment type="caution">
    <text evidence="5">Lacks conserved residue(s) required for the propagation of feature annotation.</text>
</comment>
<evidence type="ECO:0000256" key="6">
    <source>
        <dbReference type="SAM" id="MobiDB-lite"/>
    </source>
</evidence>
<dbReference type="PRINTS" id="PR00723">
    <property type="entry name" value="SUBTILISIN"/>
</dbReference>
<reference evidence="10" key="1">
    <citation type="submission" date="2019-02" db="EMBL/GenBank/DDBJ databases">
        <title>FDA dAtabase for Regulatory Grade micrObial Sequences (FDA-ARGOS): Supporting development and validation of Infectious Disease Dx tests.</title>
        <authorList>
            <person name="Duncan R."/>
            <person name="Fisher C."/>
            <person name="Tallon L."/>
            <person name="Sadzewicz L."/>
            <person name="Sengamalay N."/>
            <person name="Ott S."/>
            <person name="Godinez A."/>
            <person name="Nagaraj S."/>
            <person name="Vavikolanu K."/>
            <person name="Nadendla S."/>
            <person name="Aluvathingal J."/>
            <person name="Sichtig H."/>
        </authorList>
    </citation>
    <scope>NUCLEOTIDE SEQUENCE [LARGE SCALE GENOMIC DNA]</scope>
    <source>
        <strain evidence="10">FDAARGOS_361</strain>
    </source>
</reference>
<feature type="region of interest" description="Disordered" evidence="6">
    <location>
        <begin position="466"/>
        <end position="489"/>
    </location>
</feature>
<dbReference type="PANTHER" id="PTHR43806:SF11">
    <property type="entry name" value="CEREVISIN-RELATED"/>
    <property type="match status" value="1"/>
</dbReference>
<comment type="caution">
    <text evidence="9">The sequence shown here is derived from an EMBL/GenBank/DDBJ whole genome shotgun (WGS) entry which is preliminary data.</text>
</comment>
<evidence type="ECO:0000259" key="8">
    <source>
        <dbReference type="Pfam" id="PF00082"/>
    </source>
</evidence>
<sequence>MEAVVALRLLTIHILAALLLVLPSFPLAEGPWPLSVQAAHRSTDAHAEGPSIHPRKYYLGKYGAHCIRNLTEFVASEDAAERLACFSGRGVRVALLETGLCAGIAERSRNSVTCTSVVPGVACEDAGCAHGTRSVSVLAGQLSVSAPLPREPLEETAWRNRETHLALADQYIGLAPDSTVRVLRIFDRQGRTNRRHLARALDLLLREAEDGEAGRLHSAWNTSSAHIRRRDETVDVISLSYGSKDYHSSPQVQDRLYRLMHEHGVIVVAAAGNDGARFGSVRSPADMPGVLAVGALRMEWHGRSAQTTQASRTLGDLASSLAAGGGHKSVAHFSGRGPTTWELPFGAGRAKPDLVALGQHVWAVQGVSAAAFSAAAPRARSASPALQLRSASGTSIAAPIVAGVVALCLEAAWSSTSAVALAQNMTGGGSFLDVRQNRLARVSDSLRVREVILRTAVPLGEAAASLPPWPHSAPTTPLHSDSSSTASEAHPRRVLAGVPLLKLYAGYLRLSRVSILSQGAGEVQPLRALHAIVAKAAASSAIDAPEALRNCASFAIPTCSCQPPHDPDGKAHGDSPLPGRSGMSLDAPPAAYWWPFSDQAIRARVTLPLQQVAKVHVEGCEEPPPCGLDKPDAASELDGTERLSARIMHTQQRWIHHLLRVATELTVVASRSQTRANVVEQLSPPPTSFSLSVAVSSPASAHTHLCYDVARETVAVWRKKGKSSPASEKDAAAGRRSADGDDGHDKQHSRDGAQVPADHDRCVPLFHLFRALSVEGALHIFTGSSSSQPALTVPFAVRVVEPPPRVQRVLIDTSLDCFNPTTATSNLFIAGDDPHESDAGGAGAALRRGRQRQRHERAYAEASGGDHPFTNLALLYLYLRHTLGMAVETFPLLHMSTIATSIAASHSPPLWPPAERTSNVSRTAQRAPAGTLAHIGTLIIVDPERPLTRGMRRLLTRAVLGGGADRSADGLNVLLVTDWYSADLAAQLHWARDESLYDAERFSHINGTDATDEVAGADGDRDAVRDLRALRQSENGSTRGLAGSSHVPSWNRWLSEVTVASGSAANSSDCDGAAPLGSEGLLDGTSELPFELSESIVIDGAVLVDAAAPRRRSEPEGNAFASHGGTVTSAKVVALRSLGQLCAAGVLRWRLPAQAAVQRQAGRATAVGASKGVREPNVYPSGNGTCSTGDASNTSAMPSTQEGEAVICNVMPSWAQQQRRLVKRTVVSTRDGSAPAAVVEDGWEDVPVANGDGRLVRIGGLEAAEVSTMAPAATGASDATQSLTHGVLGFLTLPPSSTLVSTVSANRFRPGRIAIFTDSDCLSASDHHAQAALDELEALLYPPSASPSLPVTTCATWDCFSRTPDGQRLLQAESAQSSVCVEVVKELLLWLHTGNLHRWRDSAQLQCEARTWARARHRSTADTTPGAGSVLEPKAGEDSVEGDRETANFDELLGTAPERAHVGEVVWRLWASLVESTERDAASFLVDGPKEGTRFQGDYAAHQESAAANVMRALMVKYHGDWRAHLLDHNVSPPSTGAAGDSYSQSLRPARGRRSGIATVQQPEQHISLIESLLPLCGMLNALRWLQHPMVLGQLMVSAASTRTTAKVRSACLPYSTTIRSSRQTSSLLSRVAHSVGAVVAKVNRLRQPPSREAHSPSGLAEAKPPVLASGAILRDLAFFTQASEVSFFCTGPLLCAQVFGVAPGDVFEVGGGRAVTSSSDVDAEAGSRIAGEAIVVVGTRSGRLWVWAYGDEAARVLRVPSSTTPAILSSAAEVRAALVEHYQLRQLAHPSHRQCSAGGGKAREQDAEAELVRTVREAFQSLCTRAHEEVQRLYTPDQLAFLQRAPDLYAAVTKRVDWVASSSDAVSLAVGVNSEPQRQQPDHPPEMSSSVLPRSIYSDIARHAQHATAVVLLAPRVSLVTGAVGWVGEGDVVLAESLGGQGGCSEASLSVSVVI</sequence>
<dbReference type="PROSITE" id="PS00138">
    <property type="entry name" value="SUBTILASE_SER"/>
    <property type="match status" value="1"/>
</dbReference>
<feature type="region of interest" description="Disordered" evidence="6">
    <location>
        <begin position="1415"/>
        <end position="1442"/>
    </location>
</feature>
<feature type="region of interest" description="Disordered" evidence="6">
    <location>
        <begin position="829"/>
        <end position="862"/>
    </location>
</feature>